<feature type="compositionally biased region" description="Basic and acidic residues" evidence="1">
    <location>
        <begin position="915"/>
        <end position="929"/>
    </location>
</feature>
<reference evidence="3 4" key="1">
    <citation type="journal article" date="2011" name="Genome Biol. Evol.">
        <title>Integration of the genetic map and genome assembly of fugu facilitates insights into distinct features of genome evolution in teleosts and mammals.</title>
        <authorList>
            <person name="Kai W."/>
            <person name="Kikuchi K."/>
            <person name="Tohari S."/>
            <person name="Chew A.K."/>
            <person name="Tay A."/>
            <person name="Fujiwara A."/>
            <person name="Hosoya S."/>
            <person name="Suetake H."/>
            <person name="Naruse K."/>
            <person name="Brenner S."/>
            <person name="Suzuki Y."/>
            <person name="Venkatesh B."/>
        </authorList>
    </citation>
    <scope>NUCLEOTIDE SEQUENCE [LARGE SCALE GENOMIC DNA]</scope>
</reference>
<dbReference type="InParanoid" id="A0A674P2J8"/>
<feature type="compositionally biased region" description="Basic and acidic residues" evidence="1">
    <location>
        <begin position="445"/>
        <end position="460"/>
    </location>
</feature>
<feature type="region of interest" description="Disordered" evidence="1">
    <location>
        <begin position="915"/>
        <end position="953"/>
    </location>
</feature>
<feature type="region of interest" description="Disordered" evidence="1">
    <location>
        <begin position="144"/>
        <end position="341"/>
    </location>
</feature>
<organism evidence="3 4">
    <name type="scientific">Takifugu rubripes</name>
    <name type="common">Japanese pufferfish</name>
    <name type="synonym">Fugu rubripes</name>
    <dbReference type="NCBI Taxonomy" id="31033"/>
    <lineage>
        <taxon>Eukaryota</taxon>
        <taxon>Metazoa</taxon>
        <taxon>Chordata</taxon>
        <taxon>Craniata</taxon>
        <taxon>Vertebrata</taxon>
        <taxon>Euteleostomi</taxon>
        <taxon>Actinopterygii</taxon>
        <taxon>Neopterygii</taxon>
        <taxon>Teleostei</taxon>
        <taxon>Neoteleostei</taxon>
        <taxon>Acanthomorphata</taxon>
        <taxon>Eupercaria</taxon>
        <taxon>Tetraodontiformes</taxon>
        <taxon>Tetradontoidea</taxon>
        <taxon>Tetraodontidae</taxon>
        <taxon>Takifugu</taxon>
    </lineage>
</organism>
<feature type="compositionally biased region" description="Polar residues" evidence="1">
    <location>
        <begin position="673"/>
        <end position="684"/>
    </location>
</feature>
<dbReference type="GO" id="GO:0005516">
    <property type="term" value="F:calmodulin binding"/>
    <property type="evidence" value="ECO:0007669"/>
    <property type="project" value="InterPro"/>
</dbReference>
<feature type="compositionally biased region" description="Polar residues" evidence="1">
    <location>
        <begin position="634"/>
        <end position="644"/>
    </location>
</feature>
<evidence type="ECO:0000313" key="4">
    <source>
        <dbReference type="Proteomes" id="UP000005226"/>
    </source>
</evidence>
<feature type="compositionally biased region" description="Basic residues" evidence="1">
    <location>
        <begin position="589"/>
        <end position="601"/>
    </location>
</feature>
<feature type="compositionally biased region" description="Low complexity" evidence="1">
    <location>
        <begin position="292"/>
        <end position="336"/>
    </location>
</feature>
<dbReference type="GO" id="GO:0051011">
    <property type="term" value="F:microtubule minus-end binding"/>
    <property type="evidence" value="ECO:0007669"/>
    <property type="project" value="TreeGrafter"/>
</dbReference>
<feature type="compositionally biased region" description="Basic residues" evidence="1">
    <location>
        <begin position="985"/>
        <end position="995"/>
    </location>
</feature>
<feature type="compositionally biased region" description="Low complexity" evidence="1">
    <location>
        <begin position="930"/>
        <end position="940"/>
    </location>
</feature>
<protein>
    <recommendedName>
        <fullName evidence="5">Calmodulin regulated spectrin-associated protein family, member 3</fullName>
    </recommendedName>
</protein>
<feature type="signal peptide" evidence="2">
    <location>
        <begin position="1"/>
        <end position="22"/>
    </location>
</feature>
<dbReference type="InterPro" id="IPR031372">
    <property type="entry name" value="CAMSAP_CC1"/>
</dbReference>
<proteinExistence type="predicted"/>
<feature type="compositionally biased region" description="Basic and acidic residues" evidence="1">
    <location>
        <begin position="1019"/>
        <end position="1030"/>
    </location>
</feature>
<reference evidence="3" key="3">
    <citation type="submission" date="2025-09" db="UniProtKB">
        <authorList>
            <consortium name="Ensembl"/>
        </authorList>
    </citation>
    <scope>IDENTIFICATION</scope>
</reference>
<dbReference type="GO" id="GO:0031175">
    <property type="term" value="P:neuron projection development"/>
    <property type="evidence" value="ECO:0007669"/>
    <property type="project" value="InterPro"/>
</dbReference>
<dbReference type="Proteomes" id="UP000005226">
    <property type="component" value="Chromosome 17"/>
</dbReference>
<feature type="compositionally biased region" description="Pro residues" evidence="1">
    <location>
        <begin position="518"/>
        <end position="531"/>
    </location>
</feature>
<dbReference type="GO" id="GO:0030507">
    <property type="term" value="F:spectrin binding"/>
    <property type="evidence" value="ECO:0007669"/>
    <property type="project" value="InterPro"/>
</dbReference>
<dbReference type="GO" id="GO:0036449">
    <property type="term" value="C:microtubule minus-end"/>
    <property type="evidence" value="ECO:0007669"/>
    <property type="project" value="TreeGrafter"/>
</dbReference>
<dbReference type="PANTHER" id="PTHR21595:SF2">
    <property type="entry name" value="CALMODULIN-REGULATED SPECTRIN-ASSOCIATED PROTEIN 3"/>
    <property type="match status" value="1"/>
</dbReference>
<dbReference type="PANTHER" id="PTHR21595">
    <property type="entry name" value="PATRONIN"/>
    <property type="match status" value="1"/>
</dbReference>
<accession>A0A674P2J8</accession>
<evidence type="ECO:0000313" key="3">
    <source>
        <dbReference type="Ensembl" id="ENSTRUP00000080054.1"/>
    </source>
</evidence>
<feature type="compositionally biased region" description="Polar residues" evidence="1">
    <location>
        <begin position="267"/>
        <end position="277"/>
    </location>
</feature>
<keyword evidence="2" id="KW-0732">Signal</keyword>
<dbReference type="GO" id="GO:0031122">
    <property type="term" value="P:cytoplasmic microtubule organization"/>
    <property type="evidence" value="ECO:0007669"/>
    <property type="project" value="TreeGrafter"/>
</dbReference>
<feature type="region of interest" description="Disordered" evidence="1">
    <location>
        <begin position="366"/>
        <end position="462"/>
    </location>
</feature>
<sequence>MVNVQLCSYFLNFLLLASVVSAFPSSFCRSPSIHPCFHPPPPLCSRPLSAVTFSIPFGLDSDVDIVMGNPIDSVFRSASTDTGIPAMTTPVSSGGANHVPYSPPEDISHLVSSSVPLQRSSWGPYAHTTPLGELPTIEEALKVAHGPGSKERRKGNAAGKGGRPEARLRPEGAPAGFFLHSPEEENPQLSSSAPCRSGVLHRPVGGEGVDGKRQGRGERRERSGCTPDMSRDDDSVLRDGSVDSSEASDDGPRNAPGNMRPSKGHHGNQSAGNSPRMTSFAERRDNRRRHPAASGEEAASAPTPTTPGTPHTPSTPAGAPGRQDSPGPRGPEPGSEAWELGVRLEEKRKSIEAQKRRIEAIFAKHRQRLGKTAFLQLKRQQGEGGGGGGAEDNLTLEERLTRMEDQLKQEEEKEEKDKEKDGAQEKDKSALNPPRLEKQVTFSIESKKEAETKKAAEKGGEVMLVEYNEVVQKLSEALQSLQKDMQKLTEQQQQLMSNQRPRNTPKNTPRISAKKQPGTPPQTPTRTPPRTPTKTPTRNTSKAWMIPPGSNPKSTSPSQHSQVLTSPKTAISSSCPAPRTKIQSTTPRSPKHHPRPQHQPHPRPSELKFPPLNRMLTPTHNVDTLPHLRRVSPSKCQVQTSSSFRIGGPQTPKESPQPVQPIQPPQADECPSETGSSDTPTQFSMELEQDEAVGGLPVLLHPRQDRPRAADGSSSGAPSECSFESETFSISAAYSRGGDAGRGVSAGTHRYEVNDEQTDEGREFSSDSMSDHTESAVEPARRPAAAALDPTEQLDLAMEAINTPEQPAEPKEEQMGLTETAGPSAEQNESGAKGRIHFFFTVSTLFKCKVFKLRLQLFSQDLQCILGTNQWFHLYREVVVFDNLLLWSQEDVQNEEEMAQRKALLLEKQQRRSEELKKRKQWHERERENSTPPVGTTSPSATPPATPARRGGFTRAEYARRQQLRIMDDLDKMLQQKSASQVRNPAKKARSRPRSMTREETRLSLSPAKTTTGVVRRRNAVDDHAGDFNMKKILSRLSPQGPN</sequence>
<dbReference type="Pfam" id="PF17095">
    <property type="entry name" value="CAMSAP_CC1"/>
    <property type="match status" value="1"/>
</dbReference>
<dbReference type="OMA" id="LRINICR"/>
<feature type="compositionally biased region" description="Basic and acidic residues" evidence="1">
    <location>
        <begin position="749"/>
        <end position="781"/>
    </location>
</feature>
<feature type="chain" id="PRO_5025458637" description="Calmodulin regulated spectrin-associated protein family, member 3" evidence="2">
    <location>
        <begin position="23"/>
        <end position="1043"/>
    </location>
</feature>
<feature type="region of interest" description="Disordered" evidence="1">
    <location>
        <begin position="736"/>
        <end position="783"/>
    </location>
</feature>
<reference evidence="3" key="2">
    <citation type="submission" date="2025-08" db="UniProtKB">
        <authorList>
            <consortium name="Ensembl"/>
        </authorList>
    </citation>
    <scope>IDENTIFICATION</scope>
</reference>
<name>A0A674P2J8_TAKRU</name>
<feature type="compositionally biased region" description="Basic and acidic residues" evidence="1">
    <location>
        <begin position="209"/>
        <end position="241"/>
    </location>
</feature>
<evidence type="ECO:0000256" key="2">
    <source>
        <dbReference type="SAM" id="SignalP"/>
    </source>
</evidence>
<feature type="region of interest" description="Disordered" evidence="1">
    <location>
        <begin position="976"/>
        <end position="1043"/>
    </location>
</feature>
<feature type="compositionally biased region" description="Basic and acidic residues" evidence="1">
    <location>
        <begin position="396"/>
        <end position="429"/>
    </location>
</feature>
<dbReference type="GeneTree" id="ENSGT00950000182975"/>
<dbReference type="InterPro" id="IPR032940">
    <property type="entry name" value="CAMSAP"/>
</dbReference>
<evidence type="ECO:0008006" key="5">
    <source>
        <dbReference type="Google" id="ProtNLM"/>
    </source>
</evidence>
<feature type="region of interest" description="Disordered" evidence="1">
    <location>
        <begin position="484"/>
        <end position="724"/>
    </location>
</feature>
<feature type="compositionally biased region" description="Polar residues" evidence="1">
    <location>
        <begin position="484"/>
        <end position="510"/>
    </location>
</feature>
<dbReference type="Ensembl" id="ENSTRUT00000059645.1">
    <property type="protein sequence ID" value="ENSTRUP00000080054.1"/>
    <property type="gene ID" value="ENSTRUG00000030502.1"/>
</dbReference>
<feature type="region of interest" description="Disordered" evidence="1">
    <location>
        <begin position="806"/>
        <end position="829"/>
    </location>
</feature>
<evidence type="ECO:0000256" key="1">
    <source>
        <dbReference type="SAM" id="MobiDB-lite"/>
    </source>
</evidence>
<dbReference type="GO" id="GO:0007026">
    <property type="term" value="P:negative regulation of microtubule depolymerization"/>
    <property type="evidence" value="ECO:0007669"/>
    <property type="project" value="TreeGrafter"/>
</dbReference>
<dbReference type="AlphaFoldDB" id="A0A674P2J8"/>
<feature type="compositionally biased region" description="Polar residues" evidence="1">
    <location>
        <begin position="1003"/>
        <end position="1013"/>
    </location>
</feature>
<feature type="compositionally biased region" description="Polar residues" evidence="1">
    <location>
        <begin position="712"/>
        <end position="724"/>
    </location>
</feature>
<feature type="compositionally biased region" description="Polar residues" evidence="1">
    <location>
        <begin position="551"/>
        <end position="586"/>
    </location>
</feature>
<keyword evidence="4" id="KW-1185">Reference proteome</keyword>